<dbReference type="Pfam" id="PF00005">
    <property type="entry name" value="ABC_tran"/>
    <property type="match status" value="1"/>
</dbReference>
<gene>
    <name evidence="10" type="primary">msbA_3</name>
    <name evidence="10" type="ORF">NCTC12092_01431</name>
</gene>
<dbReference type="PROSITE" id="PS00211">
    <property type="entry name" value="ABC_TRANSPORTER_1"/>
    <property type="match status" value="1"/>
</dbReference>
<evidence type="ECO:0000313" key="10">
    <source>
        <dbReference type="EMBL" id="SUN47446.1"/>
    </source>
</evidence>
<dbReference type="SMART" id="SM00382">
    <property type="entry name" value="AAA"/>
    <property type="match status" value="1"/>
</dbReference>
<dbReference type="GO" id="GO:0005524">
    <property type="term" value="F:ATP binding"/>
    <property type="evidence" value="ECO:0007669"/>
    <property type="project" value="UniProtKB-KW"/>
</dbReference>
<feature type="transmembrane region" description="Helical" evidence="7">
    <location>
        <begin position="12"/>
        <end position="36"/>
    </location>
</feature>
<feature type="transmembrane region" description="Helical" evidence="7">
    <location>
        <begin position="48"/>
        <end position="68"/>
    </location>
</feature>
<evidence type="ECO:0000256" key="5">
    <source>
        <dbReference type="ARBA" id="ARBA00022989"/>
    </source>
</evidence>
<protein>
    <submittedName>
        <fullName evidence="10">ABC transporter, ATP-binding/permease protein</fullName>
        <ecNumber evidence="10">3.6.3.-</ecNumber>
    </submittedName>
</protein>
<dbReference type="GO" id="GO:0034040">
    <property type="term" value="F:ATPase-coupled lipid transmembrane transporter activity"/>
    <property type="evidence" value="ECO:0007669"/>
    <property type="project" value="TreeGrafter"/>
</dbReference>
<dbReference type="SUPFAM" id="SSF90123">
    <property type="entry name" value="ABC transporter transmembrane region"/>
    <property type="match status" value="1"/>
</dbReference>
<accession>A0A380JTK7</accession>
<evidence type="ECO:0000256" key="3">
    <source>
        <dbReference type="ARBA" id="ARBA00022741"/>
    </source>
</evidence>
<dbReference type="InterPro" id="IPR036640">
    <property type="entry name" value="ABC1_TM_sf"/>
</dbReference>
<dbReference type="Gene3D" id="1.20.1560.10">
    <property type="entry name" value="ABC transporter type 1, transmembrane domain"/>
    <property type="match status" value="1"/>
</dbReference>
<dbReference type="Proteomes" id="UP000254461">
    <property type="component" value="Unassembled WGS sequence"/>
</dbReference>
<feature type="domain" description="ABC transporter" evidence="8">
    <location>
        <begin position="323"/>
        <end position="527"/>
    </location>
</feature>
<evidence type="ECO:0000259" key="8">
    <source>
        <dbReference type="PROSITE" id="PS50893"/>
    </source>
</evidence>
<dbReference type="PANTHER" id="PTHR24221">
    <property type="entry name" value="ATP-BINDING CASSETTE SUB-FAMILY B"/>
    <property type="match status" value="1"/>
</dbReference>
<evidence type="ECO:0000259" key="9">
    <source>
        <dbReference type="PROSITE" id="PS50929"/>
    </source>
</evidence>
<dbReference type="RefSeq" id="WP_115251175.1">
    <property type="nucleotide sequence ID" value="NZ_UHFF01000002.1"/>
</dbReference>
<reference evidence="10 11" key="1">
    <citation type="submission" date="2018-06" db="EMBL/GenBank/DDBJ databases">
        <authorList>
            <consortium name="Pathogen Informatics"/>
            <person name="Doyle S."/>
        </authorList>
    </citation>
    <scope>NUCLEOTIDE SEQUENCE [LARGE SCALE GENOMIC DNA]</scope>
    <source>
        <strain evidence="10 11">NCTC12092</strain>
    </source>
</reference>
<proteinExistence type="predicted"/>
<dbReference type="Gene3D" id="3.40.50.300">
    <property type="entry name" value="P-loop containing nucleotide triphosphate hydrolases"/>
    <property type="match status" value="1"/>
</dbReference>
<dbReference type="EC" id="3.6.3.-" evidence="10"/>
<keyword evidence="4 10" id="KW-0067">ATP-binding</keyword>
<evidence type="ECO:0000256" key="7">
    <source>
        <dbReference type="SAM" id="Phobius"/>
    </source>
</evidence>
<dbReference type="GO" id="GO:0005886">
    <property type="term" value="C:plasma membrane"/>
    <property type="evidence" value="ECO:0007669"/>
    <property type="project" value="UniProtKB-SubCell"/>
</dbReference>
<evidence type="ECO:0000313" key="11">
    <source>
        <dbReference type="Proteomes" id="UP000254461"/>
    </source>
</evidence>
<feature type="transmembrane region" description="Helical" evidence="7">
    <location>
        <begin position="119"/>
        <end position="139"/>
    </location>
</feature>
<keyword evidence="6 7" id="KW-0472">Membrane</keyword>
<dbReference type="InterPro" id="IPR003593">
    <property type="entry name" value="AAA+_ATPase"/>
</dbReference>
<feature type="transmembrane region" description="Helical" evidence="7">
    <location>
        <begin position="145"/>
        <end position="165"/>
    </location>
</feature>
<dbReference type="AlphaFoldDB" id="A0A380JTK7"/>
<feature type="transmembrane region" description="Helical" evidence="7">
    <location>
        <begin position="240"/>
        <end position="259"/>
    </location>
</feature>
<evidence type="ECO:0000256" key="6">
    <source>
        <dbReference type="ARBA" id="ARBA00023136"/>
    </source>
</evidence>
<dbReference type="SUPFAM" id="SSF52540">
    <property type="entry name" value="P-loop containing nucleoside triphosphate hydrolases"/>
    <property type="match status" value="1"/>
</dbReference>
<evidence type="ECO:0000256" key="1">
    <source>
        <dbReference type="ARBA" id="ARBA00004651"/>
    </source>
</evidence>
<evidence type="ECO:0000256" key="2">
    <source>
        <dbReference type="ARBA" id="ARBA00022692"/>
    </source>
</evidence>
<sequence length="527" mass="59656">MKSILQVISKWQLCLYSLLALLYSLQGLLLSVLIQIAGQIDMNNKGMVLLFGLGGVAFFVFIYMCMYLNNILARSMIRAFNCLVAKKALYHFYHKQLNYSTSALNSFLTQDIPMFWQEYLVPLFIYPVFGLSILASVLYLLLQDIYIGIAFTIGGFLMIIPQFVFNHLLQSRGLELSQAREKSLSSITDFTKGVDTIQSNQANEAFAHHVLEMIQHMEDKQYSYYTTHNLVMFWTGPLKGIGLVGPLIIGLLVMSYSNLSLTTLIAMMTASTNLVSPLQQLLEATSSLQSATAAKEKMVRVLALEEEIKHQALTPTDDLTLDIYFKRLDKYFDHRLIFQGVDGHISAGHKALLTGASGSGKSTLFALLCGEDKDYSGAIYFEAANGKRYFPSYDVVSLIHQRPYIFEGSLRDNLTLFQDYSDQRLKEILQQVHLWNELNEDLDLHLDGQNLSGGQIMKLEIARCLLRLKPILLADEVTAALDKESAREIRELLHSLPCTMIEIAHKYNVKAYDCIYHLKDKKLVRCS</sequence>
<dbReference type="PROSITE" id="PS50893">
    <property type="entry name" value="ABC_TRANSPORTER_2"/>
    <property type="match status" value="1"/>
</dbReference>
<dbReference type="InterPro" id="IPR039421">
    <property type="entry name" value="Type_1_exporter"/>
</dbReference>
<organism evidence="10 11">
    <name type="scientific">Streptococcus equi subsp. equi</name>
    <dbReference type="NCBI Taxonomy" id="148942"/>
    <lineage>
        <taxon>Bacteria</taxon>
        <taxon>Bacillati</taxon>
        <taxon>Bacillota</taxon>
        <taxon>Bacilli</taxon>
        <taxon>Lactobacillales</taxon>
        <taxon>Streptococcaceae</taxon>
        <taxon>Streptococcus</taxon>
    </lineage>
</organism>
<dbReference type="InterPro" id="IPR011527">
    <property type="entry name" value="ABC1_TM_dom"/>
</dbReference>
<dbReference type="PANTHER" id="PTHR24221:SF654">
    <property type="entry name" value="ATP-BINDING CASSETTE SUB-FAMILY B MEMBER 6"/>
    <property type="match status" value="1"/>
</dbReference>
<keyword evidence="3" id="KW-0547">Nucleotide-binding</keyword>
<dbReference type="EMBL" id="UHFF01000002">
    <property type="protein sequence ID" value="SUN47446.1"/>
    <property type="molecule type" value="Genomic_DNA"/>
</dbReference>
<keyword evidence="10" id="KW-0378">Hydrolase</keyword>
<dbReference type="InterPro" id="IPR003439">
    <property type="entry name" value="ABC_transporter-like_ATP-bd"/>
</dbReference>
<name>A0A380JTK7_9STRE</name>
<feature type="domain" description="ABC transmembrane type-1" evidence="9">
    <location>
        <begin position="13"/>
        <end position="290"/>
    </location>
</feature>
<comment type="subcellular location">
    <subcellularLocation>
        <location evidence="1">Cell membrane</location>
        <topology evidence="1">Multi-pass membrane protein</topology>
    </subcellularLocation>
</comment>
<dbReference type="InterPro" id="IPR017871">
    <property type="entry name" value="ABC_transporter-like_CS"/>
</dbReference>
<evidence type="ECO:0000256" key="4">
    <source>
        <dbReference type="ARBA" id="ARBA00022840"/>
    </source>
</evidence>
<dbReference type="Pfam" id="PF00664">
    <property type="entry name" value="ABC_membrane"/>
    <property type="match status" value="1"/>
</dbReference>
<dbReference type="InterPro" id="IPR027417">
    <property type="entry name" value="P-loop_NTPase"/>
</dbReference>
<keyword evidence="5 7" id="KW-1133">Transmembrane helix</keyword>
<dbReference type="GO" id="GO:0140359">
    <property type="term" value="F:ABC-type transporter activity"/>
    <property type="evidence" value="ECO:0007669"/>
    <property type="project" value="InterPro"/>
</dbReference>
<keyword evidence="2 7" id="KW-0812">Transmembrane</keyword>
<dbReference type="PROSITE" id="PS50929">
    <property type="entry name" value="ABC_TM1F"/>
    <property type="match status" value="1"/>
</dbReference>
<dbReference type="GO" id="GO:0016887">
    <property type="term" value="F:ATP hydrolysis activity"/>
    <property type="evidence" value="ECO:0007669"/>
    <property type="project" value="InterPro"/>
</dbReference>
<dbReference type="CDD" id="cd03228">
    <property type="entry name" value="ABCC_MRP_Like"/>
    <property type="match status" value="1"/>
</dbReference>